<reference evidence="2 3" key="1">
    <citation type="submission" date="2018-05" db="EMBL/GenBank/DDBJ databases">
        <title>Flavobacterium sp. strain IMCC34758, incomplete genome.</title>
        <authorList>
            <person name="Joung Y."/>
        </authorList>
    </citation>
    <scope>NUCLEOTIDE SEQUENCE [LARGE SCALE GENOMIC DNA]</scope>
    <source>
        <strain evidence="2 3">IMCC34758</strain>
    </source>
</reference>
<proteinExistence type="predicted"/>
<protein>
    <recommendedName>
        <fullName evidence="1">Fibronectin type-III domain-containing protein</fullName>
    </recommendedName>
</protein>
<dbReference type="InterPro" id="IPR003961">
    <property type="entry name" value="FN3_dom"/>
</dbReference>
<feature type="domain" description="Fibronectin type-III" evidence="1">
    <location>
        <begin position="296"/>
        <end position="383"/>
    </location>
</feature>
<dbReference type="Pfam" id="PF00041">
    <property type="entry name" value="fn3"/>
    <property type="match status" value="1"/>
</dbReference>
<keyword evidence="3" id="KW-1185">Reference proteome</keyword>
<comment type="caution">
    <text evidence="2">The sequence shown here is derived from an EMBL/GenBank/DDBJ whole genome shotgun (WGS) entry which is preliminary data.</text>
</comment>
<dbReference type="Gene3D" id="2.60.40.10">
    <property type="entry name" value="Immunoglobulins"/>
    <property type="match status" value="1"/>
</dbReference>
<dbReference type="PROSITE" id="PS50853">
    <property type="entry name" value="FN3"/>
    <property type="match status" value="1"/>
</dbReference>
<dbReference type="RefSeq" id="WP_110345031.1">
    <property type="nucleotide sequence ID" value="NZ_QJHL01000001.1"/>
</dbReference>
<accession>A0A2V4C4A8</accession>
<sequence length="1865" mass="204598">MDKPYFPKMLKKLYLFLLLISSFVGFENYAQSYPISVSTQIKQPSPIYLSHYADPSTINSPIKIQIVLNDLTISNRQVKLKIYFQGNGISFNTNDFVTGARPLYLEGGIPLQLTNVDLAPYFEYQNLLGLTPNQYAQPLPEGLYNIYVEVYDFATGKKLSNKTGTNTIIFQNDPPFLNLPLNNASFMQQNIQNIVFGWTPRSINVSNVEYEFSLVEIWDKYTPVQNAFAYSPPLYTTTTRNTTLQYGINEPQLIPGKKYAWRIKAKAIFGAEEIGVFKNNGYSEIFSFDYETYCTAPLAIATSGVSENQAKITWSGNIDNYDYEVNYREKNADSEWYKLVTPRENITLSNLKANATYEYTVGASCEVGKYTHSTIKEFTTLVKDEIAFQGCGIKPDPKDLANKNPLPELFPNDVVTAGDFPIVVLHSTGSNGTFTGDGYVTLPFLEKFRKLIDAADAFGGGKTNIGQFSRIKITFKNIGVNTDFKLISGEIVASYDASNWDKMLDVDKITNDIAGSNGKPIEGKLAYEAKEDGAVLNPDGSTTIKGTNGESTTLPKSVYDQVYIDKSGDVINIPANGSGQPTFIKSAQGGRAITANTNGVSSSGEVTQISSADVSITFEDAPKALYAFDELPDNGPKKLKDTYETLPTKDGSVYNVNYKAVSDLNGPDILIAEADFENGKTKDDIVFKTNTGAAVDVEWKSATKAQIKLKRTLNFSKESIIATVKGAKEKDPKDATKTIDGKSDIAGKVNIWQLTQKPVINITLLSVNGASTPGEGEAKKFFNEVYNKVGIKFDVTTQKVAIGSLPDEIQCGDSGLLEVYTKDQNNIISEIESSTDFKYNDKTYYVIYTDKAGQNNYKGFMPLGGQYAFVFNNGNLKTAAHELGHGIFGLKHPFETEAESEKTDLLMDYDEEGTRLSHNDWDIIHSGGWKFYGFQKSSSGGLLGGFALAPDWSFVSSGDQNKVKASGTTDSKGFLRGIVSNDITYEWKEDANGLGKYIDSKGNAYNNTITTPKDNSKIFLFFENQGSFGKYIRTIYNKELADIIKSKSSEKLNSYIKKNSTDDLFVKEENENRNTYWAYVNCSKCDSHGNKPVNYVYSEYKSAGEVINISSDNKSKLDSFFTALSEVYGKGIKVITYPKGSSKKSEADADYQAEVKAGRAAVEVEIDANGTVTKAVFNIESIIGVGNVCIANLVEAKIAQKKKDNPDFDTEGIESVIFKVYYSIQSLVECTLGEENNKDSFVAGFLYEFCQTLDIPQLIGGLKELGVGLVKYSLIEQPKGYLQQMKNIIDISKKLAANEVITQQDVISVVINPAAYEKYKQVKEAAHNLYGIFITNGNPWRYGRLTMMVVPVVLTLGEYSAVVAARLGVEAVQFAKICRTLNKVTNLGFEVAVFGTGKILKPIAKGLSTVEKTSNVVTNNLDEIVALTDDVTTNETILASVAEDVEQFPKNVVALGADDVTKAQQYLSKIGNSGEKVYLIVHGSGETFSVVRNGMSNVVMNHKALASWLVKNNLKNKNIVLLSCGDLNAAQNLANKLGGTSKVTAWEGAVAVFENGSIKGEGICKEFSPGNISKVLSESEIPKGTAGVASGEKVVLGINNGGKASLLNKIDNFTSLKTWINTLDDVADANLISKLDGLDTSYLTKLEADITSASNGAGLKTLLKESPDDLTDIWKTLKDDPKYSFELAKTGGTRWDKWAKGNFFKTVTQAGKDFEQFVSSNLSVLRSKLLSKYPNIDLNDYAIFEQVQIKTGHIVNGADEFFVADFVLVKKKTVLGQEILDFDNAIVLETKLSSSTALTTPQTNALAKVKSTSNTFDIRSISRKTDDSKYLIGTGTDSKSLKITDYIKVNSNGVGNTIQDVNSLK</sequence>
<dbReference type="InterPro" id="IPR036116">
    <property type="entry name" value="FN3_sf"/>
</dbReference>
<evidence type="ECO:0000313" key="3">
    <source>
        <dbReference type="Proteomes" id="UP000247681"/>
    </source>
</evidence>
<dbReference type="InterPro" id="IPR013783">
    <property type="entry name" value="Ig-like_fold"/>
</dbReference>
<dbReference type="CDD" id="cd00063">
    <property type="entry name" value="FN3"/>
    <property type="match status" value="1"/>
</dbReference>
<name>A0A2V4C4A8_9FLAO</name>
<gene>
    <name evidence="2" type="ORF">DMB68_02175</name>
</gene>
<dbReference type="Proteomes" id="UP000247681">
    <property type="component" value="Unassembled WGS sequence"/>
</dbReference>
<dbReference type="SUPFAM" id="SSF49265">
    <property type="entry name" value="Fibronectin type III"/>
    <property type="match status" value="1"/>
</dbReference>
<dbReference type="EMBL" id="QJHL01000001">
    <property type="protein sequence ID" value="PXY46015.1"/>
    <property type="molecule type" value="Genomic_DNA"/>
</dbReference>
<dbReference type="OrthoDB" id="1521695at2"/>
<evidence type="ECO:0000259" key="1">
    <source>
        <dbReference type="PROSITE" id="PS50853"/>
    </source>
</evidence>
<evidence type="ECO:0000313" key="2">
    <source>
        <dbReference type="EMBL" id="PXY46015.1"/>
    </source>
</evidence>
<organism evidence="2 3">
    <name type="scientific">Flavobacterium hydrophilum</name>
    <dbReference type="NCBI Taxonomy" id="2211445"/>
    <lineage>
        <taxon>Bacteria</taxon>
        <taxon>Pseudomonadati</taxon>
        <taxon>Bacteroidota</taxon>
        <taxon>Flavobacteriia</taxon>
        <taxon>Flavobacteriales</taxon>
        <taxon>Flavobacteriaceae</taxon>
        <taxon>Flavobacterium</taxon>
    </lineage>
</organism>
<dbReference type="SUPFAM" id="SSF55486">
    <property type="entry name" value="Metalloproteases ('zincins'), catalytic domain"/>
    <property type="match status" value="1"/>
</dbReference>